<name>F4S5B5_MELLP</name>
<organism evidence="3">
    <name type="scientific">Melampsora larici-populina (strain 98AG31 / pathotype 3-4-7)</name>
    <name type="common">Poplar leaf rust fungus</name>
    <dbReference type="NCBI Taxonomy" id="747676"/>
    <lineage>
        <taxon>Eukaryota</taxon>
        <taxon>Fungi</taxon>
        <taxon>Dikarya</taxon>
        <taxon>Basidiomycota</taxon>
        <taxon>Pucciniomycotina</taxon>
        <taxon>Pucciniomycetes</taxon>
        <taxon>Pucciniales</taxon>
        <taxon>Melampsoraceae</taxon>
        <taxon>Melampsora</taxon>
    </lineage>
</organism>
<proteinExistence type="predicted"/>
<dbReference type="InParanoid" id="F4S5B5"/>
<dbReference type="VEuPathDB" id="FungiDB:MELLADRAFT_112082"/>
<feature type="compositionally biased region" description="Low complexity" evidence="1">
    <location>
        <begin position="193"/>
        <end position="208"/>
    </location>
</feature>
<feature type="compositionally biased region" description="Low complexity" evidence="1">
    <location>
        <begin position="280"/>
        <end position="297"/>
    </location>
</feature>
<evidence type="ECO:0000313" key="3">
    <source>
        <dbReference type="Proteomes" id="UP000001072"/>
    </source>
</evidence>
<dbReference type="HOGENOM" id="CLU_842194_0_0_1"/>
<feature type="compositionally biased region" description="Polar residues" evidence="1">
    <location>
        <begin position="209"/>
        <end position="261"/>
    </location>
</feature>
<gene>
    <name evidence="2" type="ORF">MELLADRAFT_112082</name>
</gene>
<dbReference type="EMBL" id="GL883150">
    <property type="protein sequence ID" value="EGG00189.1"/>
    <property type="molecule type" value="Genomic_DNA"/>
</dbReference>
<feature type="region of interest" description="Disordered" evidence="1">
    <location>
        <begin position="76"/>
        <end position="115"/>
    </location>
</feature>
<protein>
    <submittedName>
        <fullName evidence="2">Uncharacterized protein</fullName>
    </submittedName>
</protein>
<feature type="compositionally biased region" description="Basic and acidic residues" evidence="1">
    <location>
        <begin position="85"/>
        <end position="101"/>
    </location>
</feature>
<dbReference type="GeneID" id="18924559"/>
<evidence type="ECO:0000313" key="2">
    <source>
        <dbReference type="EMBL" id="EGG00189.1"/>
    </source>
</evidence>
<dbReference type="KEGG" id="mlr:MELLADRAFT_112082"/>
<dbReference type="Proteomes" id="UP000001072">
    <property type="component" value="Unassembled WGS sequence"/>
</dbReference>
<evidence type="ECO:0000256" key="1">
    <source>
        <dbReference type="SAM" id="MobiDB-lite"/>
    </source>
</evidence>
<dbReference type="RefSeq" id="XP_007416592.1">
    <property type="nucleotide sequence ID" value="XM_007416530.1"/>
</dbReference>
<reference evidence="3" key="1">
    <citation type="journal article" date="2011" name="Proc. Natl. Acad. Sci. U.S.A.">
        <title>Obligate biotrophy features unraveled by the genomic analysis of rust fungi.</title>
        <authorList>
            <person name="Duplessis S."/>
            <person name="Cuomo C.A."/>
            <person name="Lin Y.-C."/>
            <person name="Aerts A."/>
            <person name="Tisserant E."/>
            <person name="Veneault-Fourrey C."/>
            <person name="Joly D.L."/>
            <person name="Hacquard S."/>
            <person name="Amselem J."/>
            <person name="Cantarel B.L."/>
            <person name="Chiu R."/>
            <person name="Coutinho P.M."/>
            <person name="Feau N."/>
            <person name="Field M."/>
            <person name="Frey P."/>
            <person name="Gelhaye E."/>
            <person name="Goldberg J."/>
            <person name="Grabherr M.G."/>
            <person name="Kodira C.D."/>
            <person name="Kohler A."/>
            <person name="Kuees U."/>
            <person name="Lindquist E.A."/>
            <person name="Lucas S.M."/>
            <person name="Mago R."/>
            <person name="Mauceli E."/>
            <person name="Morin E."/>
            <person name="Murat C."/>
            <person name="Pangilinan J.L."/>
            <person name="Park R."/>
            <person name="Pearson M."/>
            <person name="Quesneville H."/>
            <person name="Rouhier N."/>
            <person name="Sakthikumar S."/>
            <person name="Salamov A.A."/>
            <person name="Schmutz J."/>
            <person name="Selles B."/>
            <person name="Shapiro H."/>
            <person name="Tanguay P."/>
            <person name="Tuskan G.A."/>
            <person name="Henrissat B."/>
            <person name="Van de Peer Y."/>
            <person name="Rouze P."/>
            <person name="Ellis J.G."/>
            <person name="Dodds P.N."/>
            <person name="Schein J.E."/>
            <person name="Zhong S."/>
            <person name="Hamelin R.C."/>
            <person name="Grigoriev I.V."/>
            <person name="Szabo L.J."/>
            <person name="Martin F."/>
        </authorList>
    </citation>
    <scope>NUCLEOTIDE SEQUENCE [LARGE SCALE GENOMIC DNA]</scope>
    <source>
        <strain evidence="3">98AG31 / pathotype 3-4-7</strain>
    </source>
</reference>
<dbReference type="AlphaFoldDB" id="F4S5B5"/>
<feature type="region of interest" description="Disordered" evidence="1">
    <location>
        <begin position="146"/>
        <end position="297"/>
    </location>
</feature>
<feature type="compositionally biased region" description="Polar residues" evidence="1">
    <location>
        <begin position="171"/>
        <end position="181"/>
    </location>
</feature>
<sequence>MQMNPPTPTTPRHTKLKDNEAVSIVYWQNTPLPLSRTSSSRFVKLQENQVSIVKPLNPVVETEDCRNFLNQARHESTMIQNSSKALDRSLREQKRLRDRRPSNVKTEQANCTNPPLVTKVNPEIIAGLDALLLRVKEKDKATNLKAIQDNKRAQPLPKSSSILHRHVPTKDTISSTPTIQSKMKLISKPGLNSNRSPLEASSSRSSQSVPQKTNNQLSRKLKATSYNISSDATRSNMQHTNHTSLTNPKSVHSKTLSSTGVGDNHKKVLINSPHVRVSTKKTTTTSTTIATTTTTTTTTTTRRSAVLHHHESDLLLSGLGPDDLIWNSDE</sequence>
<feature type="compositionally biased region" description="Polar residues" evidence="1">
    <location>
        <begin position="103"/>
        <end position="115"/>
    </location>
</feature>
<accession>F4S5B5</accession>
<dbReference type="OrthoDB" id="10483258at2759"/>
<keyword evidence="3" id="KW-1185">Reference proteome</keyword>